<dbReference type="PROSITE" id="PS01161">
    <property type="entry name" value="GLC_GALNAC_ISOMERASE"/>
    <property type="match status" value="1"/>
</dbReference>
<dbReference type="EC" id="3.5.99.6" evidence="3"/>
<gene>
    <name evidence="3 5" type="primary">nagB</name>
    <name evidence="5" type="ORF">BACCIP111899_00104</name>
</gene>
<comment type="caution">
    <text evidence="3">Lacks conserved residue(s) required for the propagation of feature annotation.</text>
</comment>
<dbReference type="Gene3D" id="3.40.50.1360">
    <property type="match status" value="1"/>
</dbReference>
<feature type="domain" description="Glucosamine/galactosamine-6-phosphate isomerase" evidence="4">
    <location>
        <begin position="10"/>
        <end position="219"/>
    </location>
</feature>
<feature type="active site" description="Proton acceptor; for enolization step" evidence="3">
    <location>
        <position position="63"/>
    </location>
</feature>
<keyword evidence="1 3" id="KW-0378">Hydrolase</keyword>
<dbReference type="NCBIfam" id="NF001682">
    <property type="entry name" value="PRK00443.1-1"/>
    <property type="match status" value="1"/>
</dbReference>
<dbReference type="SUPFAM" id="SSF100950">
    <property type="entry name" value="NagB/RpiA/CoA transferase-like"/>
    <property type="match status" value="1"/>
</dbReference>
<dbReference type="GO" id="GO:0004342">
    <property type="term" value="F:glucosamine-6-phosphate deaminase activity"/>
    <property type="evidence" value="ECO:0007669"/>
    <property type="project" value="UniProtKB-EC"/>
</dbReference>
<accession>A0ABN7ZPU6</accession>
<dbReference type="EMBL" id="CAKJTI010000001">
    <property type="protein sequence ID" value="CAG9610932.1"/>
    <property type="molecule type" value="Genomic_DNA"/>
</dbReference>
<dbReference type="InterPro" id="IPR018321">
    <property type="entry name" value="Glucosamine6P_isomerase_CS"/>
</dbReference>
<dbReference type="Proteomes" id="UP000789423">
    <property type="component" value="Unassembled WGS sequence"/>
</dbReference>
<keyword evidence="6" id="KW-1185">Reference proteome</keyword>
<dbReference type="InterPro" id="IPR004547">
    <property type="entry name" value="Glucosamine6P_isomerase"/>
</dbReference>
<comment type="pathway">
    <text evidence="3">Amino-sugar metabolism; N-acetylneuraminate degradation; D-fructose 6-phosphate from N-acetylneuraminate: step 5/5.</text>
</comment>
<protein>
    <recommendedName>
        <fullName evidence="3">Glucosamine-6-phosphate deaminase</fullName>
        <ecNumber evidence="3">3.5.99.6</ecNumber>
    </recommendedName>
    <alternativeName>
        <fullName evidence="3">GlcN6P deaminase</fullName>
        <shortName evidence="3">GNPDA</shortName>
    </alternativeName>
    <alternativeName>
        <fullName evidence="3">Glucosamine-6-phosphate isomerase</fullName>
    </alternativeName>
</protein>
<dbReference type="InterPro" id="IPR006148">
    <property type="entry name" value="Glc/Gal-6P_isomerase"/>
</dbReference>
<comment type="function">
    <text evidence="3">Catalyzes the reversible isomerization-deamination of glucosamine 6-phosphate (GlcN6P) to form fructose 6-phosphate (Fru6P) and ammonium ion.</text>
</comment>
<name>A0ABN7ZPU6_9BACI</name>
<feature type="active site" description="For ring-opening step" evidence="3">
    <location>
        <position position="136"/>
    </location>
</feature>
<dbReference type="InterPro" id="IPR037171">
    <property type="entry name" value="NagB/RpiA_transferase-like"/>
</dbReference>
<evidence type="ECO:0000313" key="6">
    <source>
        <dbReference type="Proteomes" id="UP000789423"/>
    </source>
</evidence>
<organism evidence="5 6">
    <name type="scientific">Bacillus rhizoplanae</name>
    <dbReference type="NCBI Taxonomy" id="2880966"/>
    <lineage>
        <taxon>Bacteria</taxon>
        <taxon>Bacillati</taxon>
        <taxon>Bacillota</taxon>
        <taxon>Bacilli</taxon>
        <taxon>Bacillales</taxon>
        <taxon>Bacillaceae</taxon>
        <taxon>Bacillus</taxon>
    </lineage>
</organism>
<dbReference type="NCBIfam" id="TIGR00502">
    <property type="entry name" value="nagB"/>
    <property type="match status" value="1"/>
</dbReference>
<evidence type="ECO:0000256" key="2">
    <source>
        <dbReference type="ARBA" id="ARBA00023277"/>
    </source>
</evidence>
<proteinExistence type="inferred from homology"/>
<evidence type="ECO:0000259" key="4">
    <source>
        <dbReference type="Pfam" id="PF01182"/>
    </source>
</evidence>
<keyword evidence="2 3" id="KW-0119">Carbohydrate metabolism</keyword>
<dbReference type="PANTHER" id="PTHR11280">
    <property type="entry name" value="GLUCOSAMINE-6-PHOSPHATE ISOMERASE"/>
    <property type="match status" value="1"/>
</dbReference>
<feature type="active site" description="For ring-opening step" evidence="3">
    <location>
        <position position="129"/>
    </location>
</feature>
<dbReference type="Pfam" id="PF01182">
    <property type="entry name" value="Glucosamine_iso"/>
    <property type="match status" value="1"/>
</dbReference>
<evidence type="ECO:0000313" key="5">
    <source>
        <dbReference type="EMBL" id="CAG9610932.1"/>
    </source>
</evidence>
<dbReference type="PANTHER" id="PTHR11280:SF5">
    <property type="entry name" value="GLUCOSAMINE-6-PHOSPHATE ISOMERASE"/>
    <property type="match status" value="1"/>
</dbReference>
<reference evidence="5 6" key="1">
    <citation type="submission" date="2021-10" db="EMBL/GenBank/DDBJ databases">
        <authorList>
            <person name="Criscuolo A."/>
        </authorList>
    </citation>
    <scope>NUCLEOTIDE SEQUENCE [LARGE SCALE GENOMIC DNA]</scope>
    <source>
        <strain evidence="6">CIP 111899</strain>
    </source>
</reference>
<dbReference type="HAMAP" id="MF_01241">
    <property type="entry name" value="GlcN6P_deamin"/>
    <property type="match status" value="1"/>
</dbReference>
<sequence length="265" mass="29257">MNIVVVKTPEALAEAGYKLIEQVVKLKENPVLGMATGSSPLGIYALMRKNKLDTSCVTTVNLDEYVNLPHEDKNSYHYFMQEQLFDHLPFKETYVPNGMAGDLQEECKRYESIIDANPVDLQILGIGENGHIGFNEPGTSFDSATNIVELTESTRQANRRFFEKEEDVPTHAITMGIGSIMKAKQILLVVSGLKKAEAMKEMLQGNINEGCPATVLQRHPNVTVIADQEALSLCSEAIADEHRQVFTISDLLSDSRVGEATNGSR</sequence>
<evidence type="ECO:0000256" key="1">
    <source>
        <dbReference type="ARBA" id="ARBA00022801"/>
    </source>
</evidence>
<dbReference type="CDD" id="cd01399">
    <property type="entry name" value="GlcN6P_deaminase"/>
    <property type="match status" value="1"/>
</dbReference>
<dbReference type="RefSeq" id="WP_230573289.1">
    <property type="nucleotide sequence ID" value="NZ_CAKJTI010000001.1"/>
</dbReference>
<comment type="catalytic activity">
    <reaction evidence="3">
        <text>alpha-D-glucosamine 6-phosphate + H2O = beta-D-fructose 6-phosphate + NH4(+)</text>
        <dbReference type="Rhea" id="RHEA:12172"/>
        <dbReference type="ChEBI" id="CHEBI:15377"/>
        <dbReference type="ChEBI" id="CHEBI:28938"/>
        <dbReference type="ChEBI" id="CHEBI:57634"/>
        <dbReference type="ChEBI" id="CHEBI:75989"/>
        <dbReference type="EC" id="3.5.99.6"/>
    </reaction>
</comment>
<evidence type="ECO:0000256" key="3">
    <source>
        <dbReference type="HAMAP-Rule" id="MF_01241"/>
    </source>
</evidence>
<comment type="similarity">
    <text evidence="3">Belongs to the glucosamine/galactosamine-6-phosphate isomerase family. NagB subfamily.</text>
</comment>
<comment type="caution">
    <text evidence="5">The sequence shown here is derived from an EMBL/GenBank/DDBJ whole genome shotgun (WGS) entry which is preliminary data.</text>
</comment>
<feature type="active site" description="Proton acceptor; for ring-opening step" evidence="3">
    <location>
        <position position="131"/>
    </location>
</feature>